<dbReference type="Proteomes" id="UP000799438">
    <property type="component" value="Unassembled WGS sequence"/>
</dbReference>
<feature type="compositionally biased region" description="Polar residues" evidence="1">
    <location>
        <begin position="110"/>
        <end position="127"/>
    </location>
</feature>
<keyword evidence="3" id="KW-1185">Reference proteome</keyword>
<dbReference type="RefSeq" id="XP_033393621.1">
    <property type="nucleotide sequence ID" value="XM_033543506.1"/>
</dbReference>
<feature type="compositionally biased region" description="Basic and acidic residues" evidence="1">
    <location>
        <begin position="129"/>
        <end position="138"/>
    </location>
</feature>
<evidence type="ECO:0000313" key="2">
    <source>
        <dbReference type="EMBL" id="KAF2137906.1"/>
    </source>
</evidence>
<sequence length="191" mass="20676">MFVGSLVVFDADPENTTSILIRLPPPAILFHPDTNLEIEHYDVMDVDAASRPGAQQVPTPPNTPQVTPPDSPETSPPDTPRSAPQDTEDTDLPDMTQVSSEIVQEPGALTSDQGSPVSPPMTDQSLPTEGEHAEHSETEQASQRTTEFVSDPVVDDGSKPTDEVCISHSCLEADSIRLTNRYRSGARRFVT</sequence>
<dbReference type="GeneID" id="54301003"/>
<feature type="compositionally biased region" description="Pro residues" evidence="1">
    <location>
        <begin position="58"/>
        <end position="79"/>
    </location>
</feature>
<organism evidence="2 3">
    <name type="scientific">Aplosporella prunicola CBS 121167</name>
    <dbReference type="NCBI Taxonomy" id="1176127"/>
    <lineage>
        <taxon>Eukaryota</taxon>
        <taxon>Fungi</taxon>
        <taxon>Dikarya</taxon>
        <taxon>Ascomycota</taxon>
        <taxon>Pezizomycotina</taxon>
        <taxon>Dothideomycetes</taxon>
        <taxon>Dothideomycetes incertae sedis</taxon>
        <taxon>Botryosphaeriales</taxon>
        <taxon>Aplosporellaceae</taxon>
        <taxon>Aplosporella</taxon>
    </lineage>
</organism>
<dbReference type="EMBL" id="ML995499">
    <property type="protein sequence ID" value="KAF2137906.1"/>
    <property type="molecule type" value="Genomic_DNA"/>
</dbReference>
<feature type="region of interest" description="Disordered" evidence="1">
    <location>
        <begin position="51"/>
        <end position="162"/>
    </location>
</feature>
<gene>
    <name evidence="2" type="ORF">K452DRAFT_312036</name>
</gene>
<feature type="compositionally biased region" description="Polar residues" evidence="1">
    <location>
        <begin position="139"/>
        <end position="148"/>
    </location>
</feature>
<protein>
    <submittedName>
        <fullName evidence="2">Uncharacterized protein</fullName>
    </submittedName>
</protein>
<accession>A0A6A6B264</accession>
<name>A0A6A6B264_9PEZI</name>
<dbReference type="AlphaFoldDB" id="A0A6A6B264"/>
<proteinExistence type="predicted"/>
<reference evidence="2" key="1">
    <citation type="journal article" date="2020" name="Stud. Mycol.">
        <title>101 Dothideomycetes genomes: a test case for predicting lifestyles and emergence of pathogens.</title>
        <authorList>
            <person name="Haridas S."/>
            <person name="Albert R."/>
            <person name="Binder M."/>
            <person name="Bloem J."/>
            <person name="Labutti K."/>
            <person name="Salamov A."/>
            <person name="Andreopoulos B."/>
            <person name="Baker S."/>
            <person name="Barry K."/>
            <person name="Bills G."/>
            <person name="Bluhm B."/>
            <person name="Cannon C."/>
            <person name="Castanera R."/>
            <person name="Culley D."/>
            <person name="Daum C."/>
            <person name="Ezra D."/>
            <person name="Gonzalez J."/>
            <person name="Henrissat B."/>
            <person name="Kuo A."/>
            <person name="Liang C."/>
            <person name="Lipzen A."/>
            <person name="Lutzoni F."/>
            <person name="Magnuson J."/>
            <person name="Mondo S."/>
            <person name="Nolan M."/>
            <person name="Ohm R."/>
            <person name="Pangilinan J."/>
            <person name="Park H.-J."/>
            <person name="Ramirez L."/>
            <person name="Alfaro M."/>
            <person name="Sun H."/>
            <person name="Tritt A."/>
            <person name="Yoshinaga Y."/>
            <person name="Zwiers L.-H."/>
            <person name="Turgeon B."/>
            <person name="Goodwin S."/>
            <person name="Spatafora J."/>
            <person name="Crous P."/>
            <person name="Grigoriev I."/>
        </authorList>
    </citation>
    <scope>NUCLEOTIDE SEQUENCE</scope>
    <source>
        <strain evidence="2">CBS 121167</strain>
    </source>
</reference>
<evidence type="ECO:0000256" key="1">
    <source>
        <dbReference type="SAM" id="MobiDB-lite"/>
    </source>
</evidence>
<evidence type="ECO:0000313" key="3">
    <source>
        <dbReference type="Proteomes" id="UP000799438"/>
    </source>
</evidence>